<gene>
    <name evidence="5" type="ORF">SAMN04490248_104220</name>
</gene>
<dbReference type="InterPro" id="IPR036318">
    <property type="entry name" value="FAD-bd_PCMH-like_sf"/>
</dbReference>
<evidence type="ECO:0000259" key="4">
    <source>
        <dbReference type="PROSITE" id="PS51387"/>
    </source>
</evidence>
<evidence type="ECO:0000256" key="3">
    <source>
        <dbReference type="ARBA" id="ARBA00023002"/>
    </source>
</evidence>
<organism evidence="5 6">
    <name type="scientific">Salinihabitans flavidus</name>
    <dbReference type="NCBI Taxonomy" id="569882"/>
    <lineage>
        <taxon>Bacteria</taxon>
        <taxon>Pseudomonadati</taxon>
        <taxon>Pseudomonadota</taxon>
        <taxon>Alphaproteobacteria</taxon>
        <taxon>Rhodobacterales</taxon>
        <taxon>Roseobacteraceae</taxon>
        <taxon>Salinihabitans</taxon>
    </lineage>
</organism>
<protein>
    <submittedName>
        <fullName evidence="5">Carbon-monoxide dehydrogenase medium subunit</fullName>
    </submittedName>
</protein>
<dbReference type="SUPFAM" id="SSF56176">
    <property type="entry name" value="FAD-binding/transporter-associated domain-like"/>
    <property type="match status" value="1"/>
</dbReference>
<sequence length="245" mass="25808">MLNLRLAAPGKLIDISGIRALASIGVEGEHLRIGSMVRHVDVFESEYLADHLPLLREAYSHVAHASVRNRGTLGGNVCHADPASELPAVLQALDATMTIGGESGERIVPADDFFVGLFETAVKEGEMLLDIAIPLAAGEKAWGFCEAATRRGDFAYLAVAITAEFEGGTLRDVRAAYAGLADRPMRCAEVEAVLEGKALTPELAAEAGGVASDTLELSGDAIVSVEHRMDLAKCLTARALDMLAG</sequence>
<dbReference type="Pfam" id="PF00941">
    <property type="entry name" value="FAD_binding_5"/>
    <property type="match status" value="1"/>
</dbReference>
<dbReference type="InterPro" id="IPR002346">
    <property type="entry name" value="Mopterin_DH_FAD-bd"/>
</dbReference>
<evidence type="ECO:0000313" key="5">
    <source>
        <dbReference type="EMBL" id="SEO39222.1"/>
    </source>
</evidence>
<dbReference type="Pfam" id="PF03450">
    <property type="entry name" value="CO_deh_flav_C"/>
    <property type="match status" value="1"/>
</dbReference>
<dbReference type="SUPFAM" id="SSF55447">
    <property type="entry name" value="CO dehydrogenase flavoprotein C-terminal domain-like"/>
    <property type="match status" value="1"/>
</dbReference>
<keyword evidence="6" id="KW-1185">Reference proteome</keyword>
<reference evidence="5 6" key="1">
    <citation type="submission" date="2016-10" db="EMBL/GenBank/DDBJ databases">
        <authorList>
            <person name="de Groot N.N."/>
        </authorList>
    </citation>
    <scope>NUCLEOTIDE SEQUENCE [LARGE SCALE GENOMIC DNA]</scope>
    <source>
        <strain evidence="5 6">DSM 27842</strain>
    </source>
</reference>
<evidence type="ECO:0000256" key="2">
    <source>
        <dbReference type="ARBA" id="ARBA00022827"/>
    </source>
</evidence>
<dbReference type="Gene3D" id="3.30.465.10">
    <property type="match status" value="1"/>
</dbReference>
<dbReference type="InterPro" id="IPR016166">
    <property type="entry name" value="FAD-bd_PCMH"/>
</dbReference>
<dbReference type="PANTHER" id="PTHR42659">
    <property type="entry name" value="XANTHINE DEHYDROGENASE SUBUNIT C-RELATED"/>
    <property type="match status" value="1"/>
</dbReference>
<dbReference type="GO" id="GO:0071949">
    <property type="term" value="F:FAD binding"/>
    <property type="evidence" value="ECO:0007669"/>
    <property type="project" value="InterPro"/>
</dbReference>
<dbReference type="Gene3D" id="3.30.390.50">
    <property type="entry name" value="CO dehydrogenase flavoprotein, C-terminal domain"/>
    <property type="match status" value="1"/>
</dbReference>
<dbReference type="PROSITE" id="PS51387">
    <property type="entry name" value="FAD_PCMH"/>
    <property type="match status" value="1"/>
</dbReference>
<keyword evidence="2" id="KW-0274">FAD</keyword>
<dbReference type="AlphaFoldDB" id="A0A1H8PBA1"/>
<evidence type="ECO:0000256" key="1">
    <source>
        <dbReference type="ARBA" id="ARBA00022630"/>
    </source>
</evidence>
<dbReference type="GO" id="GO:0016491">
    <property type="term" value="F:oxidoreductase activity"/>
    <property type="evidence" value="ECO:0007669"/>
    <property type="project" value="UniProtKB-KW"/>
</dbReference>
<dbReference type="SMART" id="SM01092">
    <property type="entry name" value="CO_deh_flav_C"/>
    <property type="match status" value="1"/>
</dbReference>
<dbReference type="Proteomes" id="UP000198893">
    <property type="component" value="Unassembled WGS sequence"/>
</dbReference>
<keyword evidence="1" id="KW-0285">Flavoprotein</keyword>
<proteinExistence type="predicted"/>
<accession>A0A1H8PBA1</accession>
<dbReference type="InterPro" id="IPR016169">
    <property type="entry name" value="FAD-bd_PCMH_sub2"/>
</dbReference>
<dbReference type="InterPro" id="IPR051312">
    <property type="entry name" value="Diverse_Substr_Oxidored"/>
</dbReference>
<dbReference type="STRING" id="569882.SAMN04490248_104220"/>
<name>A0A1H8PBA1_9RHOB</name>
<evidence type="ECO:0000313" key="6">
    <source>
        <dbReference type="Proteomes" id="UP000198893"/>
    </source>
</evidence>
<dbReference type="EMBL" id="FODS01000004">
    <property type="protein sequence ID" value="SEO39222.1"/>
    <property type="molecule type" value="Genomic_DNA"/>
</dbReference>
<dbReference type="InterPro" id="IPR036683">
    <property type="entry name" value="CO_DH_flav_C_dom_sf"/>
</dbReference>
<feature type="domain" description="FAD-binding PCMH-type" evidence="4">
    <location>
        <begin position="1"/>
        <end position="138"/>
    </location>
</feature>
<dbReference type="FunFam" id="3.30.465.10:FF:000017">
    <property type="entry name" value="Xanthine dehydrogenase, FAD binding subunit"/>
    <property type="match status" value="1"/>
</dbReference>
<dbReference type="InterPro" id="IPR005107">
    <property type="entry name" value="CO_DH_flav_C"/>
</dbReference>
<dbReference type="PANTHER" id="PTHR42659:SF2">
    <property type="entry name" value="XANTHINE DEHYDROGENASE SUBUNIT C-RELATED"/>
    <property type="match status" value="1"/>
</dbReference>
<keyword evidence="3" id="KW-0560">Oxidoreductase</keyword>